<feature type="transmembrane region" description="Helical" evidence="1">
    <location>
        <begin position="18"/>
        <end position="37"/>
    </location>
</feature>
<gene>
    <name evidence="2" type="ORF">JX265_006778</name>
</gene>
<organism evidence="2 3">
    <name type="scientific">Neoarthrinium moseri</name>
    <dbReference type="NCBI Taxonomy" id="1658444"/>
    <lineage>
        <taxon>Eukaryota</taxon>
        <taxon>Fungi</taxon>
        <taxon>Dikarya</taxon>
        <taxon>Ascomycota</taxon>
        <taxon>Pezizomycotina</taxon>
        <taxon>Sordariomycetes</taxon>
        <taxon>Xylariomycetidae</taxon>
        <taxon>Amphisphaeriales</taxon>
        <taxon>Apiosporaceae</taxon>
        <taxon>Neoarthrinium</taxon>
    </lineage>
</organism>
<dbReference type="Gene3D" id="2.80.10.50">
    <property type="match status" value="1"/>
</dbReference>
<evidence type="ECO:0000313" key="2">
    <source>
        <dbReference type="EMBL" id="KAI1868799.1"/>
    </source>
</evidence>
<keyword evidence="1" id="KW-0812">Transmembrane</keyword>
<evidence type="ECO:0000256" key="1">
    <source>
        <dbReference type="SAM" id="Phobius"/>
    </source>
</evidence>
<keyword evidence="3" id="KW-1185">Reference proteome</keyword>
<protein>
    <submittedName>
        <fullName evidence="2">Uncharacterized protein</fullName>
    </submittedName>
</protein>
<feature type="transmembrane region" description="Helical" evidence="1">
    <location>
        <begin position="185"/>
        <end position="203"/>
    </location>
</feature>
<dbReference type="Proteomes" id="UP000829685">
    <property type="component" value="Unassembled WGS sequence"/>
</dbReference>
<feature type="transmembrane region" description="Helical" evidence="1">
    <location>
        <begin position="160"/>
        <end position="179"/>
    </location>
</feature>
<name>A0A9P9WKX2_9PEZI</name>
<proteinExistence type="predicted"/>
<sequence>MTKSLSHHPPRQGGLRRILPSFFTTFLVYQAIVVLQTRSDPEILQVYETLSQFRERGQLFVELFPPLSYLFVHLTEYTHMLIRLACSMVATLAVVSALGVFDDFSSLLGATCGTLASSAVHYDRIQNDEFAALDTASFLSRTVTIILVEMCIRTRARKSLILVRGLGAIQLIAALSWALGGSTAGMVIVLGLLYFIEIMEAMANLSDRSKSGSFLIIGMVFTHLRFLVIIPMTLFAVVGTVFPWSETSTGGNYNLHYLPAASRRELRQDMSRVFSETTPQGPGLRYHVPFTIYLPSAGFLRTDDLVWDSYYQGFDLDSNVASRNAESSRETPEDNLYRTILQDGIGRINPWVMTDPTKDEDLVDKYYVHENNVVRLIDAQKGKYLIVEPRKATLDRQYHTYGLSADEDNFVRLQVITSEYAGASADWQVRYTDTSLTGFRLWNEKGKCFLSTSYRTFPDYDGSNTQDAVLHQLRLELEAVCSSNPKPAVSTFYVIDGQQHRLPGFTVCPHWMNKVVYNSILHAMQTLSRGATILGAMWELRAFLLTGIHG</sequence>
<feature type="transmembrane region" description="Helical" evidence="1">
    <location>
        <begin position="81"/>
        <end position="101"/>
    </location>
</feature>
<dbReference type="EMBL" id="JAFIMR010000016">
    <property type="protein sequence ID" value="KAI1868799.1"/>
    <property type="molecule type" value="Genomic_DNA"/>
</dbReference>
<comment type="caution">
    <text evidence="2">The sequence shown here is derived from an EMBL/GenBank/DDBJ whole genome shotgun (WGS) entry which is preliminary data.</text>
</comment>
<keyword evidence="1" id="KW-0472">Membrane</keyword>
<dbReference type="AlphaFoldDB" id="A0A9P9WKX2"/>
<reference evidence="2" key="1">
    <citation type="submission" date="2021-03" db="EMBL/GenBank/DDBJ databases">
        <title>Revisited historic fungal species revealed as producer of novel bioactive compounds through whole genome sequencing and comparative genomics.</title>
        <authorList>
            <person name="Vignolle G.A."/>
            <person name="Hochenegger N."/>
            <person name="Mach R.L."/>
            <person name="Mach-Aigner A.R."/>
            <person name="Javad Rahimi M."/>
            <person name="Salim K.A."/>
            <person name="Chan C.M."/>
            <person name="Lim L.B.L."/>
            <person name="Cai F."/>
            <person name="Druzhinina I.S."/>
            <person name="U'Ren J.M."/>
            <person name="Derntl C."/>
        </authorList>
    </citation>
    <scope>NUCLEOTIDE SEQUENCE</scope>
    <source>
        <strain evidence="2">TUCIM 5799</strain>
    </source>
</reference>
<evidence type="ECO:0000313" key="3">
    <source>
        <dbReference type="Proteomes" id="UP000829685"/>
    </source>
</evidence>
<keyword evidence="1" id="KW-1133">Transmembrane helix</keyword>
<feature type="transmembrane region" description="Helical" evidence="1">
    <location>
        <begin position="224"/>
        <end position="244"/>
    </location>
</feature>
<accession>A0A9P9WKX2</accession>